<accession>A0AC34GW25</accession>
<organism evidence="1 2">
    <name type="scientific">Panagrolaimus sp. ES5</name>
    <dbReference type="NCBI Taxonomy" id="591445"/>
    <lineage>
        <taxon>Eukaryota</taxon>
        <taxon>Metazoa</taxon>
        <taxon>Ecdysozoa</taxon>
        <taxon>Nematoda</taxon>
        <taxon>Chromadorea</taxon>
        <taxon>Rhabditida</taxon>
        <taxon>Tylenchina</taxon>
        <taxon>Panagrolaimomorpha</taxon>
        <taxon>Panagrolaimoidea</taxon>
        <taxon>Panagrolaimidae</taxon>
        <taxon>Panagrolaimus</taxon>
    </lineage>
</organism>
<protein>
    <submittedName>
        <fullName evidence="2">Uncharacterized protein</fullName>
    </submittedName>
</protein>
<reference evidence="2" key="1">
    <citation type="submission" date="2022-11" db="UniProtKB">
        <authorList>
            <consortium name="WormBaseParasite"/>
        </authorList>
    </citation>
    <scope>IDENTIFICATION</scope>
</reference>
<sequence>MNRECSLELYFFFGATLVLLFRLPTILWGLCDGGRFETPTQPLRSNRRRREALSTIYFVRPPTQSSVYPAPPQLPPPPAYQFENDGTSMDSTKLPTYDQAIQLSNAT</sequence>
<proteinExistence type="predicted"/>
<evidence type="ECO:0000313" key="1">
    <source>
        <dbReference type="Proteomes" id="UP000887579"/>
    </source>
</evidence>
<evidence type="ECO:0000313" key="2">
    <source>
        <dbReference type="WBParaSite" id="ES5_v2.g8806.t1"/>
    </source>
</evidence>
<name>A0AC34GW25_9BILA</name>
<dbReference type="WBParaSite" id="ES5_v2.g8806.t1">
    <property type="protein sequence ID" value="ES5_v2.g8806.t1"/>
    <property type="gene ID" value="ES5_v2.g8806"/>
</dbReference>
<dbReference type="Proteomes" id="UP000887579">
    <property type="component" value="Unplaced"/>
</dbReference>